<sequence>MTTCPNTHGSPLLALIEPVIEPVINPLILNPDRPSLDPQTGGLKWRATESTVSNRRNFHEDSALRIGSRDE</sequence>
<dbReference type="EMBL" id="JAZAQF010000069">
    <property type="protein sequence ID" value="MFG3818335.1"/>
    <property type="molecule type" value="Genomic_DNA"/>
</dbReference>
<reference evidence="2" key="1">
    <citation type="journal article" date="2024" name="Algal Res.">
        <title>Biochemical, toxicological and genomic investigation of a high-biomass producing Limnothrix strain isolated from Italian shallow drinking water reservoir.</title>
        <authorList>
            <person name="Simonazzi M."/>
            <person name="Shishido T.K."/>
            <person name="Delbaje E."/>
            <person name="Wahlsten M."/>
            <person name="Fewer D.P."/>
            <person name="Sivonen K."/>
            <person name="Pezzolesi L."/>
            <person name="Pistocchi R."/>
        </authorList>
    </citation>
    <scope>NUCLEOTIDE SEQUENCE [LARGE SCALE GENOMIC DNA]</scope>
    <source>
        <strain evidence="2">LRLZ20PSL1</strain>
    </source>
</reference>
<comment type="caution">
    <text evidence="1">The sequence shown here is derived from an EMBL/GenBank/DDBJ whole genome shotgun (WGS) entry which is preliminary data.</text>
</comment>
<protein>
    <submittedName>
        <fullName evidence="1">Uncharacterized protein</fullName>
    </submittedName>
</protein>
<keyword evidence="2" id="KW-1185">Reference proteome</keyword>
<organism evidence="1 2">
    <name type="scientific">Limnothrix redekei LRLZ20PSL1</name>
    <dbReference type="NCBI Taxonomy" id="3112953"/>
    <lineage>
        <taxon>Bacteria</taxon>
        <taxon>Bacillati</taxon>
        <taxon>Cyanobacteriota</taxon>
        <taxon>Cyanophyceae</taxon>
        <taxon>Pseudanabaenales</taxon>
        <taxon>Pseudanabaenaceae</taxon>
        <taxon>Limnothrix</taxon>
    </lineage>
</organism>
<evidence type="ECO:0000313" key="1">
    <source>
        <dbReference type="EMBL" id="MFG3818335.1"/>
    </source>
</evidence>
<name>A0ABW7CB32_9CYAN</name>
<gene>
    <name evidence="1" type="ORF">VPK24_11860</name>
</gene>
<dbReference type="RefSeq" id="WP_393013625.1">
    <property type="nucleotide sequence ID" value="NZ_JAZAQF010000069.1"/>
</dbReference>
<accession>A0ABW7CB32</accession>
<dbReference type="Proteomes" id="UP001604335">
    <property type="component" value="Unassembled WGS sequence"/>
</dbReference>
<evidence type="ECO:0000313" key="2">
    <source>
        <dbReference type="Proteomes" id="UP001604335"/>
    </source>
</evidence>
<proteinExistence type="predicted"/>